<keyword evidence="1" id="KW-1133">Transmembrane helix</keyword>
<evidence type="ECO:0000256" key="1">
    <source>
        <dbReference type="SAM" id="Phobius"/>
    </source>
</evidence>
<protein>
    <submittedName>
        <fullName evidence="2">Putative integral membrane protein</fullName>
    </submittedName>
</protein>
<dbReference type="RefSeq" id="WP_013426356.1">
    <property type="nucleotide sequence ID" value="NC_014666.1"/>
</dbReference>
<dbReference type="eggNOG" id="ENOG5032VCY">
    <property type="taxonomic scope" value="Bacteria"/>
</dbReference>
<keyword evidence="1" id="KW-0472">Membrane</keyword>
<feature type="transmembrane region" description="Helical" evidence="1">
    <location>
        <begin position="65"/>
        <end position="84"/>
    </location>
</feature>
<sequence>MAQLAAAPRQTVAGDRFDRFDDQRTRAALRAVRLLTGGYLTLSVLTMAAVVLLRGHPSLVTSAVWTRTTIVTVSAVLTFAFAAATARGSRGAFRRLRIVSTVMVVAIVVIVAIPGDFPLWLKVEQGVCGLLLLGVVRLVRGRHLRGVFAATAE</sequence>
<dbReference type="AlphaFoldDB" id="E3J845"/>
<gene>
    <name evidence="2" type="ordered locus">FraEuI1c_5250</name>
</gene>
<proteinExistence type="predicted"/>
<name>E3J845_PSEI1</name>
<dbReference type="Proteomes" id="UP000002484">
    <property type="component" value="Chromosome"/>
</dbReference>
<evidence type="ECO:0000313" key="2">
    <source>
        <dbReference type="EMBL" id="ADP83238.1"/>
    </source>
</evidence>
<reference evidence="2 3" key="1">
    <citation type="submission" date="2010-10" db="EMBL/GenBank/DDBJ databases">
        <title>Complete sequence of Frankia sp. EuI1c.</title>
        <authorList>
            <consortium name="US DOE Joint Genome Institute"/>
            <person name="Lucas S."/>
            <person name="Copeland A."/>
            <person name="Lapidus A."/>
            <person name="Cheng J.-F."/>
            <person name="Bruce D."/>
            <person name="Goodwin L."/>
            <person name="Pitluck S."/>
            <person name="Chertkov O."/>
            <person name="Detter J.C."/>
            <person name="Han C."/>
            <person name="Tapia R."/>
            <person name="Land M."/>
            <person name="Hauser L."/>
            <person name="Jeffries C."/>
            <person name="Kyrpides N."/>
            <person name="Ivanova N."/>
            <person name="Mikhailova N."/>
            <person name="Beauchemin N."/>
            <person name="Sen A."/>
            <person name="Sur S.A."/>
            <person name="Gtari M."/>
            <person name="Wall L."/>
            <person name="Tisa L."/>
            <person name="Woyke T."/>
        </authorList>
    </citation>
    <scope>NUCLEOTIDE SEQUENCE [LARGE SCALE GENOMIC DNA]</scope>
    <source>
        <strain evidence="3">DSM 45817 / CECT 9037 / EuI1c</strain>
    </source>
</reference>
<organism evidence="2 3">
    <name type="scientific">Pseudofrankia inefficax (strain DSM 45817 / CECT 9037 / DDB 130130 / EuI1c)</name>
    <name type="common">Frankia inefficax</name>
    <dbReference type="NCBI Taxonomy" id="298654"/>
    <lineage>
        <taxon>Bacteria</taxon>
        <taxon>Bacillati</taxon>
        <taxon>Actinomycetota</taxon>
        <taxon>Actinomycetes</taxon>
        <taxon>Frankiales</taxon>
        <taxon>Frankiaceae</taxon>
        <taxon>Pseudofrankia</taxon>
    </lineage>
</organism>
<dbReference type="KEGG" id="fri:FraEuI1c_5250"/>
<feature type="transmembrane region" description="Helical" evidence="1">
    <location>
        <begin position="96"/>
        <end position="113"/>
    </location>
</feature>
<evidence type="ECO:0000313" key="3">
    <source>
        <dbReference type="Proteomes" id="UP000002484"/>
    </source>
</evidence>
<accession>E3J845</accession>
<dbReference type="EMBL" id="CP002299">
    <property type="protein sequence ID" value="ADP83238.1"/>
    <property type="molecule type" value="Genomic_DNA"/>
</dbReference>
<dbReference type="HOGENOM" id="CLU_114908_1_0_11"/>
<keyword evidence="1" id="KW-0812">Transmembrane</keyword>
<dbReference type="InParanoid" id="E3J845"/>
<keyword evidence="3" id="KW-1185">Reference proteome</keyword>
<feature type="transmembrane region" description="Helical" evidence="1">
    <location>
        <begin position="34"/>
        <end position="53"/>
    </location>
</feature>
<dbReference type="STRING" id="298654.FraEuI1c_5250"/>